<evidence type="ECO:0000256" key="5">
    <source>
        <dbReference type="ARBA" id="ARBA00023221"/>
    </source>
</evidence>
<dbReference type="InterPro" id="IPR036291">
    <property type="entry name" value="NAD(P)-bd_dom_sf"/>
</dbReference>
<keyword evidence="2" id="KW-0560">Oxidoreductase</keyword>
<reference evidence="6 7" key="1">
    <citation type="submission" date="2020-07" db="EMBL/GenBank/DDBJ databases">
        <title>Sequencing the genomes of 1000 actinobacteria strains.</title>
        <authorList>
            <person name="Klenk H.-P."/>
        </authorList>
    </citation>
    <scope>NUCLEOTIDE SEQUENCE [LARGE SCALE GENOMIC DNA]</scope>
    <source>
        <strain evidence="6 7">DSM 24723</strain>
    </source>
</reference>
<dbReference type="InterPro" id="IPR020904">
    <property type="entry name" value="Sc_DH/Rdtase_CS"/>
</dbReference>
<dbReference type="RefSeq" id="WP_246313342.1">
    <property type="nucleotide sequence ID" value="NZ_JACBZX010000001.1"/>
</dbReference>
<gene>
    <name evidence="6" type="ORF">BJY28_000883</name>
</gene>
<evidence type="ECO:0000313" key="6">
    <source>
        <dbReference type="EMBL" id="NYG36414.1"/>
    </source>
</evidence>
<keyword evidence="5" id="KW-0753">Steroid metabolism</keyword>
<dbReference type="GO" id="GO:0008202">
    <property type="term" value="P:steroid metabolic process"/>
    <property type="evidence" value="ECO:0007669"/>
    <property type="project" value="UniProtKB-KW"/>
</dbReference>
<dbReference type="Pfam" id="PF13561">
    <property type="entry name" value="adh_short_C2"/>
    <property type="match status" value="1"/>
</dbReference>
<comment type="caution">
    <text evidence="6">The sequence shown here is derived from an EMBL/GenBank/DDBJ whole genome shotgun (WGS) entry which is preliminary data.</text>
</comment>
<protein>
    <submittedName>
        <fullName evidence="6">NAD(P)-dependent dehydrogenase (Short-subunit alcohol dehydrogenase family)</fullName>
    </submittedName>
</protein>
<evidence type="ECO:0000256" key="2">
    <source>
        <dbReference type="ARBA" id="ARBA00023002"/>
    </source>
</evidence>
<evidence type="ECO:0000256" key="3">
    <source>
        <dbReference type="ARBA" id="ARBA00023027"/>
    </source>
</evidence>
<dbReference type="EMBL" id="JACBZX010000001">
    <property type="protein sequence ID" value="NYG36414.1"/>
    <property type="molecule type" value="Genomic_DNA"/>
</dbReference>
<dbReference type="SUPFAM" id="SSF51735">
    <property type="entry name" value="NAD(P)-binding Rossmann-fold domains"/>
    <property type="match status" value="1"/>
</dbReference>
<dbReference type="FunFam" id="3.40.50.720:FF:000084">
    <property type="entry name" value="Short-chain dehydrogenase reductase"/>
    <property type="match status" value="1"/>
</dbReference>
<name>A0A852X808_9MICO</name>
<organism evidence="6 7">
    <name type="scientific">Janibacter alkaliphilus</name>
    <dbReference type="NCBI Taxonomy" id="1069963"/>
    <lineage>
        <taxon>Bacteria</taxon>
        <taxon>Bacillati</taxon>
        <taxon>Actinomycetota</taxon>
        <taxon>Actinomycetes</taxon>
        <taxon>Micrococcales</taxon>
        <taxon>Intrasporangiaceae</taxon>
        <taxon>Janibacter</taxon>
    </lineage>
</organism>
<dbReference type="PANTHER" id="PTHR43180">
    <property type="entry name" value="3-OXOACYL-(ACYL-CARRIER-PROTEIN) REDUCTASE (AFU_ORTHOLOGUE AFUA_6G11210)"/>
    <property type="match status" value="1"/>
</dbReference>
<dbReference type="PROSITE" id="PS00061">
    <property type="entry name" value="ADH_SHORT"/>
    <property type="match status" value="1"/>
</dbReference>
<evidence type="ECO:0000256" key="4">
    <source>
        <dbReference type="ARBA" id="ARBA00023098"/>
    </source>
</evidence>
<dbReference type="Proteomes" id="UP000592181">
    <property type="component" value="Unassembled WGS sequence"/>
</dbReference>
<dbReference type="PANTHER" id="PTHR43180:SF28">
    <property type="entry name" value="NAD(P)-BINDING ROSSMANN-FOLD SUPERFAMILY PROTEIN"/>
    <property type="match status" value="1"/>
</dbReference>
<keyword evidence="3" id="KW-0520">NAD</keyword>
<comment type="similarity">
    <text evidence="1">Belongs to the short-chain dehydrogenases/reductases (SDR) family.</text>
</comment>
<accession>A0A852X808</accession>
<proteinExistence type="inferred from homology"/>
<evidence type="ECO:0000256" key="1">
    <source>
        <dbReference type="ARBA" id="ARBA00006484"/>
    </source>
</evidence>
<dbReference type="InterPro" id="IPR002347">
    <property type="entry name" value="SDR_fam"/>
</dbReference>
<dbReference type="GO" id="GO:0016491">
    <property type="term" value="F:oxidoreductase activity"/>
    <property type="evidence" value="ECO:0007669"/>
    <property type="project" value="UniProtKB-KW"/>
</dbReference>
<keyword evidence="4" id="KW-0443">Lipid metabolism</keyword>
<dbReference type="AlphaFoldDB" id="A0A852X808"/>
<dbReference type="PRINTS" id="PR00081">
    <property type="entry name" value="GDHRDH"/>
</dbReference>
<dbReference type="Gene3D" id="3.40.50.720">
    <property type="entry name" value="NAD(P)-binding Rossmann-like Domain"/>
    <property type="match status" value="1"/>
</dbReference>
<dbReference type="PRINTS" id="PR00080">
    <property type="entry name" value="SDRFAMILY"/>
</dbReference>
<evidence type="ECO:0000313" key="7">
    <source>
        <dbReference type="Proteomes" id="UP000592181"/>
    </source>
</evidence>
<keyword evidence="7" id="KW-1185">Reference proteome</keyword>
<sequence length="291" mass="28942">MTTVKFTATLVIQVTALTVEGPVEGDAMAGLDLSGRRALLTGGAQGLGQGMAAALAAAGAQVVIGDVQIEAGEAAADALGEGHGFVALDVTDEGSWENAVVATTQMLGGLDVLVNNAGIEITSLVVDVDPADVQRQLAVNVLGTTLGVKHGLRTMRPDGIAGTGGTIINVASVAATIAFPGIAVYSATKSAVDRLTRVAAMESGKLGYGVRVNCIYPGLVPTAMGAGLANDVAELGLFASPEEAVAGVVELTPAGRLGEVEDMADAVVFLASDAARFITGAGLPVDGGMGM</sequence>